<gene>
    <name evidence="2" type="ORF">PhaeoP66_02280</name>
    <name evidence="3" type="ORF">PhaeoP88_01127</name>
</gene>
<dbReference type="Proteomes" id="UP000236447">
    <property type="component" value="Chromosome"/>
</dbReference>
<dbReference type="EMBL" id="CP010705">
    <property type="protein sequence ID" value="AUQ95052.1"/>
    <property type="molecule type" value="Genomic_DNA"/>
</dbReference>
<proteinExistence type="predicted"/>
<evidence type="ECO:0000313" key="4">
    <source>
        <dbReference type="Proteomes" id="UP000236447"/>
    </source>
</evidence>
<evidence type="ECO:0000313" key="3">
    <source>
        <dbReference type="EMBL" id="AUQ98511.1"/>
    </source>
</evidence>
<keyword evidence="5" id="KW-1185">Reference proteome</keyword>
<dbReference type="RefSeq" id="WP_014874194.1">
    <property type="nucleotide sequence ID" value="NZ_CBCSDS010000001.1"/>
</dbReference>
<evidence type="ECO:0000256" key="1">
    <source>
        <dbReference type="SAM" id="MobiDB-lite"/>
    </source>
</evidence>
<organism evidence="3 4">
    <name type="scientific">Phaeobacter inhibens</name>
    <dbReference type="NCBI Taxonomy" id="221822"/>
    <lineage>
        <taxon>Bacteria</taxon>
        <taxon>Pseudomonadati</taxon>
        <taxon>Pseudomonadota</taxon>
        <taxon>Alphaproteobacteria</taxon>
        <taxon>Rhodobacterales</taxon>
        <taxon>Roseobacteraceae</taxon>
        <taxon>Phaeobacter</taxon>
    </lineage>
</organism>
<evidence type="ECO:0000313" key="5">
    <source>
        <dbReference type="Proteomes" id="UP000236536"/>
    </source>
</evidence>
<evidence type="ECO:0000313" key="2">
    <source>
        <dbReference type="EMBL" id="AUQ95052.1"/>
    </source>
</evidence>
<accession>A0A135IK52</accession>
<reference evidence="3 4" key="1">
    <citation type="journal article" date="2017" name="Front. Microbiol.">
        <title>Phaeobacter piscinae sp. nov., a species of the Roseobacter group and potential aquaculture probiont.</title>
        <authorList>
            <person name="Sonnenschein E.C."/>
            <person name="Phippen C.B.W."/>
            <person name="Nielsen K.F."/>
            <person name="Mateiu R.V."/>
            <person name="Melchiorsen J."/>
            <person name="Gram L."/>
            <person name="Overmann J."/>
            <person name="Freese H.M."/>
        </authorList>
    </citation>
    <scope>NUCLEOTIDE SEQUENCE [LARGE SCALE GENOMIC DNA]</scope>
    <source>
        <strain evidence="3 4">P88</strain>
    </source>
</reference>
<dbReference type="Gene3D" id="2.30.30.830">
    <property type="match status" value="1"/>
</dbReference>
<reference evidence="2 5" key="3">
    <citation type="journal article" date="2017" name="Int. J. Syst. Evol. Microbiol.">
        <title>Adaptation of Surface-Associated Bacteria to the Open Ocean: A Genomically Distinct Subpopulation of Phaeobacter gallaeciensis Colonizes Pacific Mesozooplankton.</title>
        <authorList>
            <person name="Freese H.M."/>
            <person name="Methner A."/>
            <person name="Overmann J."/>
        </authorList>
    </citation>
    <scope>NUCLEOTIDE SEQUENCE [LARGE SCALE GENOMIC DNA]</scope>
    <source>
        <strain evidence="2 5">P66</strain>
    </source>
</reference>
<dbReference type="GeneID" id="57287897"/>
<sequence length="89" mass="9302">MANRDSGKTPANVAGHATQKDALRRNRLSLLGLFGASNNLSAMVRMPSGRTQVVTRGSRLSGGEVIAIDADGLILQKNGKAARIEMPGS</sequence>
<dbReference type="OMA" id="RIEMPGS"/>
<dbReference type="AlphaFoldDB" id="A0A135IK52"/>
<protein>
    <submittedName>
        <fullName evidence="3">Type IV pilus biogenesis</fullName>
    </submittedName>
</protein>
<dbReference type="Proteomes" id="UP000236536">
    <property type="component" value="Chromosome"/>
</dbReference>
<feature type="region of interest" description="Disordered" evidence="1">
    <location>
        <begin position="1"/>
        <end position="20"/>
    </location>
</feature>
<reference evidence="4 5" key="2">
    <citation type="journal article" date="2017" name="Genome Biol. Evol.">
        <title>Trajectories and Drivers of Genome Evolution in Surface-Associated Marine Phaeobacter.</title>
        <authorList>
            <person name="Freese H.M."/>
            <person name="Sikorski J."/>
            <person name="Bunk B."/>
            <person name="Scheuner C."/>
            <person name="Meier-Kolthoff J.P."/>
            <person name="Sproer C."/>
            <person name="Gram L."/>
            <person name="Overmann J."/>
        </authorList>
    </citation>
    <scope>NUCLEOTIDE SEQUENCE [LARGE SCALE GENOMIC DNA]</scope>
    <source>
        <strain evidence="2 5">P66</strain>
        <strain evidence="3 4">P88</strain>
    </source>
</reference>
<name>A0A135IK52_9RHOB</name>
<dbReference type="EMBL" id="CP010725">
    <property type="protein sequence ID" value="AUQ98511.1"/>
    <property type="molecule type" value="Genomic_DNA"/>
</dbReference>